<keyword evidence="7 10" id="KW-0560">Oxidoreductase</keyword>
<dbReference type="SUPFAM" id="SSF48179">
    <property type="entry name" value="6-phosphogluconate dehydrogenase C-terminal domain-like"/>
    <property type="match status" value="1"/>
</dbReference>
<dbReference type="PANTHER" id="PTHR21708">
    <property type="entry name" value="PROBABLE 2-DEHYDROPANTOATE 2-REDUCTASE"/>
    <property type="match status" value="1"/>
</dbReference>
<dbReference type="InterPro" id="IPR013752">
    <property type="entry name" value="KPA_reductase"/>
</dbReference>
<keyword evidence="6 10" id="KW-0521">NADP</keyword>
<dbReference type="Pfam" id="PF02558">
    <property type="entry name" value="ApbA"/>
    <property type="match status" value="1"/>
</dbReference>
<evidence type="ECO:0000256" key="10">
    <source>
        <dbReference type="RuleBase" id="RU362068"/>
    </source>
</evidence>
<dbReference type="GO" id="GO:0008677">
    <property type="term" value="F:2-dehydropantoate 2-reductase activity"/>
    <property type="evidence" value="ECO:0007669"/>
    <property type="project" value="UniProtKB-EC"/>
</dbReference>
<dbReference type="InterPro" id="IPR051402">
    <property type="entry name" value="KPR-Related"/>
</dbReference>
<evidence type="ECO:0000256" key="4">
    <source>
        <dbReference type="ARBA" id="ARBA00019465"/>
    </source>
</evidence>
<dbReference type="NCBIfam" id="TIGR00745">
    <property type="entry name" value="apbA_panE"/>
    <property type="match status" value="1"/>
</dbReference>
<keyword evidence="5 10" id="KW-0566">Pantothenate biosynthesis</keyword>
<dbReference type="Pfam" id="PF08546">
    <property type="entry name" value="ApbA_C"/>
    <property type="match status" value="1"/>
</dbReference>
<reference evidence="13 14" key="1">
    <citation type="submission" date="2018-11" db="EMBL/GenBank/DDBJ databases">
        <title>Vibrio LJC006 sp. nov., isolated from seawater during the bloom of the enteromorpha.</title>
        <authorList>
            <person name="Liang J."/>
        </authorList>
    </citation>
    <scope>NUCLEOTIDE SEQUENCE [LARGE SCALE GENOMIC DNA]</scope>
    <source>
        <strain evidence="13 14">LJC006</strain>
    </source>
</reference>
<sequence>MKFLILGAGGIGCYYGARLLSGGHEVVFVARGEHLDAMRADGLCVEHKDFAFSQQVTAVDVDVLKTEFSCSSFDLIILASKSSATDDFLNELDDWAKNGTTPILSIQNGVTNESKIASVLGNERTIGGLAVRIGGHIVSPGHVEVKGISQIEMGVWPNHRMSPMLENDVLQFAKIFDESGIPTTVHEDIEHALWNKLIINNSVNPLSALTGLDTKRITSDPNLKNVVLQLMMETARAANYAGVEITQTDIDSMFELISNFDAIKTSMLVDREKGRPLEVEDICGPIIYQHETNDDTAQMTSLIKSLLEANMAFTVPATENTD</sequence>
<comment type="function">
    <text evidence="10">Catalyzes the NADPH-dependent reduction of ketopantoate into pantoic acid.</text>
</comment>
<dbReference type="RefSeq" id="WP_124936965.1">
    <property type="nucleotide sequence ID" value="NZ_RJVQ01000003.1"/>
</dbReference>
<dbReference type="GO" id="GO:0015940">
    <property type="term" value="P:pantothenate biosynthetic process"/>
    <property type="evidence" value="ECO:0007669"/>
    <property type="project" value="UniProtKB-UniPathway"/>
</dbReference>
<evidence type="ECO:0000256" key="7">
    <source>
        <dbReference type="ARBA" id="ARBA00023002"/>
    </source>
</evidence>
<gene>
    <name evidence="13" type="ORF">EES38_09655</name>
</gene>
<name>A0A3N9U1W4_9VIBR</name>
<comment type="pathway">
    <text evidence="1 10">Cofactor biosynthesis; (R)-pantothenate biosynthesis; (R)-pantoate from 3-methyl-2-oxobutanoate: step 2/2.</text>
</comment>
<dbReference type="InterPro" id="IPR036291">
    <property type="entry name" value="NAD(P)-bd_dom_sf"/>
</dbReference>
<feature type="domain" description="Ketopantoate reductase C-terminal" evidence="12">
    <location>
        <begin position="188"/>
        <end position="287"/>
    </location>
</feature>
<dbReference type="GO" id="GO:0005737">
    <property type="term" value="C:cytoplasm"/>
    <property type="evidence" value="ECO:0007669"/>
    <property type="project" value="TreeGrafter"/>
</dbReference>
<comment type="similarity">
    <text evidence="2 10">Belongs to the ketopantoate reductase family.</text>
</comment>
<dbReference type="InterPro" id="IPR013328">
    <property type="entry name" value="6PGD_dom2"/>
</dbReference>
<protein>
    <recommendedName>
        <fullName evidence="4 10">2-dehydropantoate 2-reductase</fullName>
        <ecNumber evidence="3 10">1.1.1.169</ecNumber>
    </recommendedName>
    <alternativeName>
        <fullName evidence="8 10">Ketopantoate reductase</fullName>
    </alternativeName>
</protein>
<dbReference type="InterPro" id="IPR013332">
    <property type="entry name" value="KPR_N"/>
</dbReference>
<dbReference type="UniPathway" id="UPA00028">
    <property type="reaction ID" value="UER00004"/>
</dbReference>
<evidence type="ECO:0000256" key="8">
    <source>
        <dbReference type="ARBA" id="ARBA00032024"/>
    </source>
</evidence>
<dbReference type="Gene3D" id="1.10.1040.10">
    <property type="entry name" value="N-(1-d-carboxylethyl)-l-norvaline Dehydrogenase, domain 2"/>
    <property type="match status" value="1"/>
</dbReference>
<evidence type="ECO:0000256" key="5">
    <source>
        <dbReference type="ARBA" id="ARBA00022655"/>
    </source>
</evidence>
<evidence type="ECO:0000313" key="13">
    <source>
        <dbReference type="EMBL" id="RQW63502.1"/>
    </source>
</evidence>
<proteinExistence type="inferred from homology"/>
<dbReference type="AlphaFoldDB" id="A0A3N9U1W4"/>
<feature type="domain" description="Ketopantoate reductase N-terminal" evidence="11">
    <location>
        <begin position="4"/>
        <end position="157"/>
    </location>
</feature>
<comment type="caution">
    <text evidence="13">The sequence shown here is derived from an EMBL/GenBank/DDBJ whole genome shotgun (WGS) entry which is preliminary data.</text>
</comment>
<evidence type="ECO:0000256" key="3">
    <source>
        <dbReference type="ARBA" id="ARBA00013014"/>
    </source>
</evidence>
<dbReference type="FunFam" id="1.10.1040.10:FF:000017">
    <property type="entry name" value="2-dehydropantoate 2-reductase"/>
    <property type="match status" value="1"/>
</dbReference>
<evidence type="ECO:0000313" key="14">
    <source>
        <dbReference type="Proteomes" id="UP000281112"/>
    </source>
</evidence>
<evidence type="ECO:0000259" key="11">
    <source>
        <dbReference type="Pfam" id="PF02558"/>
    </source>
</evidence>
<dbReference type="InterPro" id="IPR008927">
    <property type="entry name" value="6-PGluconate_DH-like_C_sf"/>
</dbReference>
<dbReference type="OrthoDB" id="6530772at2"/>
<evidence type="ECO:0000259" key="12">
    <source>
        <dbReference type="Pfam" id="PF08546"/>
    </source>
</evidence>
<dbReference type="InterPro" id="IPR003710">
    <property type="entry name" value="ApbA"/>
</dbReference>
<evidence type="ECO:0000256" key="1">
    <source>
        <dbReference type="ARBA" id="ARBA00004994"/>
    </source>
</evidence>
<organism evidence="13 14">
    <name type="scientific">Vibrio viridaestus</name>
    <dbReference type="NCBI Taxonomy" id="2487322"/>
    <lineage>
        <taxon>Bacteria</taxon>
        <taxon>Pseudomonadati</taxon>
        <taxon>Pseudomonadota</taxon>
        <taxon>Gammaproteobacteria</taxon>
        <taxon>Vibrionales</taxon>
        <taxon>Vibrionaceae</taxon>
        <taxon>Vibrio</taxon>
    </lineage>
</organism>
<keyword evidence="14" id="KW-1185">Reference proteome</keyword>
<evidence type="ECO:0000256" key="6">
    <source>
        <dbReference type="ARBA" id="ARBA00022857"/>
    </source>
</evidence>
<dbReference type="Proteomes" id="UP000281112">
    <property type="component" value="Unassembled WGS sequence"/>
</dbReference>
<dbReference type="EMBL" id="RJVQ01000003">
    <property type="protein sequence ID" value="RQW63502.1"/>
    <property type="molecule type" value="Genomic_DNA"/>
</dbReference>
<dbReference type="EC" id="1.1.1.169" evidence="3 10"/>
<dbReference type="SUPFAM" id="SSF51735">
    <property type="entry name" value="NAD(P)-binding Rossmann-fold domains"/>
    <property type="match status" value="1"/>
</dbReference>
<dbReference type="Gene3D" id="3.40.50.720">
    <property type="entry name" value="NAD(P)-binding Rossmann-like Domain"/>
    <property type="match status" value="1"/>
</dbReference>
<dbReference type="PANTHER" id="PTHR21708:SF26">
    <property type="entry name" value="2-DEHYDROPANTOATE 2-REDUCTASE"/>
    <property type="match status" value="1"/>
</dbReference>
<comment type="catalytic activity">
    <reaction evidence="9 10">
        <text>(R)-pantoate + NADP(+) = 2-dehydropantoate + NADPH + H(+)</text>
        <dbReference type="Rhea" id="RHEA:16233"/>
        <dbReference type="ChEBI" id="CHEBI:11561"/>
        <dbReference type="ChEBI" id="CHEBI:15378"/>
        <dbReference type="ChEBI" id="CHEBI:15980"/>
        <dbReference type="ChEBI" id="CHEBI:57783"/>
        <dbReference type="ChEBI" id="CHEBI:58349"/>
        <dbReference type="EC" id="1.1.1.169"/>
    </reaction>
</comment>
<evidence type="ECO:0000256" key="9">
    <source>
        <dbReference type="ARBA" id="ARBA00048793"/>
    </source>
</evidence>
<accession>A0A3N9U1W4</accession>
<evidence type="ECO:0000256" key="2">
    <source>
        <dbReference type="ARBA" id="ARBA00007870"/>
    </source>
</evidence>